<name>A0A7S1VTK7_9STRA</name>
<dbReference type="AlphaFoldDB" id="A0A7S1VTK7"/>
<keyword evidence="4 8" id="KW-0732">Signal</keyword>
<dbReference type="EC" id="5.2.1.8" evidence="3 7"/>
<comment type="similarity">
    <text evidence="2">Belongs to the FKBP-type PPIase family.</text>
</comment>
<proteinExistence type="inferred from homology"/>
<dbReference type="SUPFAM" id="SSF54534">
    <property type="entry name" value="FKBP-like"/>
    <property type="match status" value="1"/>
</dbReference>
<dbReference type="PANTHER" id="PTHR45779">
    <property type="entry name" value="PEPTIDYLPROLYL ISOMERASE"/>
    <property type="match status" value="1"/>
</dbReference>
<comment type="catalytic activity">
    <reaction evidence="1 7">
        <text>[protein]-peptidylproline (omega=180) = [protein]-peptidylproline (omega=0)</text>
        <dbReference type="Rhea" id="RHEA:16237"/>
        <dbReference type="Rhea" id="RHEA-COMP:10747"/>
        <dbReference type="Rhea" id="RHEA-COMP:10748"/>
        <dbReference type="ChEBI" id="CHEBI:83833"/>
        <dbReference type="ChEBI" id="CHEBI:83834"/>
        <dbReference type="EC" id="5.2.1.8"/>
    </reaction>
</comment>
<evidence type="ECO:0000256" key="2">
    <source>
        <dbReference type="ARBA" id="ARBA00006577"/>
    </source>
</evidence>
<dbReference type="GO" id="GO:0005783">
    <property type="term" value="C:endoplasmic reticulum"/>
    <property type="evidence" value="ECO:0007669"/>
    <property type="project" value="TreeGrafter"/>
</dbReference>
<feature type="signal peptide" evidence="8">
    <location>
        <begin position="1"/>
        <end position="18"/>
    </location>
</feature>
<dbReference type="EMBL" id="HBGK01050861">
    <property type="protein sequence ID" value="CAD9310967.1"/>
    <property type="molecule type" value="Transcribed_RNA"/>
</dbReference>
<dbReference type="GO" id="GO:0003755">
    <property type="term" value="F:peptidyl-prolyl cis-trans isomerase activity"/>
    <property type="evidence" value="ECO:0007669"/>
    <property type="project" value="UniProtKB-KW"/>
</dbReference>
<sequence length="150" mass="16093">MFAARLLSFLLFVATALAGTNQEGLDFLSKKGTEEGVVKLPSGLLYKEITKGSGKTPTVDSPTKCHYSGTLIDGTEFDSSYKRGEPLTFAPNQVIKGWTEAMQLMQEGSKWELYIPSELGYGDRGAGGMIPGGAVLVFTMEMIEVLGDSA</sequence>
<evidence type="ECO:0000313" key="10">
    <source>
        <dbReference type="EMBL" id="CAD9310967.1"/>
    </source>
</evidence>
<dbReference type="PROSITE" id="PS50059">
    <property type="entry name" value="FKBP_PPIASE"/>
    <property type="match status" value="1"/>
</dbReference>
<dbReference type="PANTHER" id="PTHR45779:SF7">
    <property type="entry name" value="PEPTIDYLPROLYL ISOMERASE"/>
    <property type="match status" value="1"/>
</dbReference>
<dbReference type="FunFam" id="3.10.50.40:FF:000045">
    <property type="entry name" value="Peptidyl-prolyl cis-trans isomerase"/>
    <property type="match status" value="1"/>
</dbReference>
<dbReference type="InterPro" id="IPR046357">
    <property type="entry name" value="PPIase_dom_sf"/>
</dbReference>
<evidence type="ECO:0000256" key="8">
    <source>
        <dbReference type="SAM" id="SignalP"/>
    </source>
</evidence>
<dbReference type="InterPro" id="IPR044609">
    <property type="entry name" value="FKBP2/11"/>
</dbReference>
<organism evidence="10">
    <name type="scientific">Grammatophora oceanica</name>
    <dbReference type="NCBI Taxonomy" id="210454"/>
    <lineage>
        <taxon>Eukaryota</taxon>
        <taxon>Sar</taxon>
        <taxon>Stramenopiles</taxon>
        <taxon>Ochrophyta</taxon>
        <taxon>Bacillariophyta</taxon>
        <taxon>Fragilariophyceae</taxon>
        <taxon>Fragilariophycidae</taxon>
        <taxon>Rhabdonematales</taxon>
        <taxon>Grammatophoraceae</taxon>
        <taxon>Grammatophora</taxon>
    </lineage>
</organism>
<feature type="chain" id="PRO_5030582480" description="peptidylprolyl isomerase" evidence="8">
    <location>
        <begin position="19"/>
        <end position="150"/>
    </location>
</feature>
<keyword evidence="5 7" id="KW-0697">Rotamase</keyword>
<evidence type="ECO:0000256" key="6">
    <source>
        <dbReference type="ARBA" id="ARBA00023235"/>
    </source>
</evidence>
<evidence type="ECO:0000259" key="9">
    <source>
        <dbReference type="PROSITE" id="PS50059"/>
    </source>
</evidence>
<gene>
    <name evidence="10" type="ORF">GOCE00092_LOCUS26772</name>
</gene>
<reference evidence="10" key="1">
    <citation type="submission" date="2021-01" db="EMBL/GenBank/DDBJ databases">
        <authorList>
            <person name="Corre E."/>
            <person name="Pelletier E."/>
            <person name="Niang G."/>
            <person name="Scheremetjew M."/>
            <person name="Finn R."/>
            <person name="Kale V."/>
            <person name="Holt S."/>
            <person name="Cochrane G."/>
            <person name="Meng A."/>
            <person name="Brown T."/>
            <person name="Cohen L."/>
        </authorList>
    </citation>
    <scope>NUCLEOTIDE SEQUENCE</scope>
    <source>
        <strain evidence="10">CCMP 410</strain>
    </source>
</reference>
<evidence type="ECO:0000256" key="5">
    <source>
        <dbReference type="ARBA" id="ARBA00023110"/>
    </source>
</evidence>
<accession>A0A7S1VTK7</accession>
<dbReference type="Pfam" id="PF00254">
    <property type="entry name" value="FKBP_C"/>
    <property type="match status" value="1"/>
</dbReference>
<evidence type="ECO:0000256" key="1">
    <source>
        <dbReference type="ARBA" id="ARBA00000971"/>
    </source>
</evidence>
<feature type="domain" description="PPIase FKBP-type" evidence="9">
    <location>
        <begin position="60"/>
        <end position="146"/>
    </location>
</feature>
<keyword evidence="6 7" id="KW-0413">Isomerase</keyword>
<evidence type="ECO:0000256" key="3">
    <source>
        <dbReference type="ARBA" id="ARBA00013194"/>
    </source>
</evidence>
<evidence type="ECO:0000256" key="7">
    <source>
        <dbReference type="PROSITE-ProRule" id="PRU00277"/>
    </source>
</evidence>
<evidence type="ECO:0000256" key="4">
    <source>
        <dbReference type="ARBA" id="ARBA00022729"/>
    </source>
</evidence>
<protein>
    <recommendedName>
        <fullName evidence="3 7">peptidylprolyl isomerase</fullName>
        <ecNumber evidence="3 7">5.2.1.8</ecNumber>
    </recommendedName>
</protein>
<dbReference type="InterPro" id="IPR001179">
    <property type="entry name" value="PPIase_FKBP_dom"/>
</dbReference>
<dbReference type="Gene3D" id="3.10.50.40">
    <property type="match status" value="1"/>
</dbReference>